<organism evidence="1">
    <name type="scientific">Bactrocera latifrons</name>
    <name type="common">Malaysian fruit fly</name>
    <name type="synonym">Chaetodacus latifrons</name>
    <dbReference type="NCBI Taxonomy" id="174628"/>
    <lineage>
        <taxon>Eukaryota</taxon>
        <taxon>Metazoa</taxon>
        <taxon>Ecdysozoa</taxon>
        <taxon>Arthropoda</taxon>
        <taxon>Hexapoda</taxon>
        <taxon>Insecta</taxon>
        <taxon>Pterygota</taxon>
        <taxon>Neoptera</taxon>
        <taxon>Endopterygota</taxon>
        <taxon>Diptera</taxon>
        <taxon>Brachycera</taxon>
        <taxon>Muscomorpha</taxon>
        <taxon>Tephritoidea</taxon>
        <taxon>Tephritidae</taxon>
        <taxon>Bactrocera</taxon>
        <taxon>Bactrocera</taxon>
    </lineage>
</organism>
<proteinExistence type="predicted"/>
<sequence length="108" mass="11773">MKIKNGPPTFLSSFGAVYRITAINQLIKAASKLTNCQLLHINLLQVNLSQIDMKGREWSVAKRPLGVTPTAAGTATTTGAENQQQPHYNNQWSVSTLNTLIVVIVVAR</sequence>
<dbReference type="EMBL" id="GDHF01030185">
    <property type="protein sequence ID" value="JAI22129.1"/>
    <property type="molecule type" value="Transcribed_RNA"/>
</dbReference>
<dbReference type="AlphaFoldDB" id="A0A0K8U652"/>
<accession>A0A0K8U652</accession>
<protein>
    <submittedName>
        <fullName evidence="1">Uncharacterized protein</fullName>
    </submittedName>
</protein>
<evidence type="ECO:0000313" key="1">
    <source>
        <dbReference type="EMBL" id="JAI22129.1"/>
    </source>
</evidence>
<reference evidence="1" key="1">
    <citation type="submission" date="2015-06" db="EMBL/GenBank/DDBJ databases">
        <authorList>
            <person name="Hoefler B.C."/>
            <person name="Straight P.D."/>
        </authorList>
    </citation>
    <scope>NUCLEOTIDE SEQUENCE</scope>
</reference>
<gene>
    <name evidence="1" type="ORF">c0_g1_i1</name>
</gene>
<name>A0A0K8U652_BACLA</name>